<gene>
    <name evidence="1" type="ORF">D0544_12525</name>
</gene>
<dbReference type="EMBL" id="QWEZ01000002">
    <property type="protein sequence ID" value="RRJ82679.1"/>
    <property type="molecule type" value="Genomic_DNA"/>
</dbReference>
<evidence type="ECO:0000313" key="1">
    <source>
        <dbReference type="EMBL" id="RRJ82679.1"/>
    </source>
</evidence>
<dbReference type="RefSeq" id="WP_125016640.1">
    <property type="nucleotide sequence ID" value="NZ_QWEZ01000002.1"/>
</dbReference>
<proteinExistence type="predicted"/>
<protein>
    <submittedName>
        <fullName evidence="1">Twin-arginine translocation pathway signal protein</fullName>
    </submittedName>
</protein>
<keyword evidence="2" id="KW-1185">Reference proteome</keyword>
<comment type="caution">
    <text evidence="1">The sequence shown here is derived from an EMBL/GenBank/DDBJ whole genome shotgun (WGS) entry which is preliminary data.</text>
</comment>
<reference evidence="1 2" key="2">
    <citation type="submission" date="2018-12" db="EMBL/GenBank/DDBJ databases">
        <title>Simiduia agarivorans gen. nov., sp. nov., a marine, agarolytic bacterium isolated from shallow coastal water from Keelung, Taiwan.</title>
        <authorList>
            <person name="Shieh W.Y."/>
        </authorList>
    </citation>
    <scope>NUCLEOTIDE SEQUENCE [LARGE SCALE GENOMIC DNA]</scope>
    <source>
        <strain evidence="1 2">GTF-13</strain>
    </source>
</reference>
<name>A0A3P3VLT3_9GAMM</name>
<dbReference type="AlphaFoldDB" id="A0A3P3VLT3"/>
<dbReference type="PROSITE" id="PS51318">
    <property type="entry name" value="TAT"/>
    <property type="match status" value="1"/>
</dbReference>
<accession>A0A3P3VLT3</accession>
<reference evidence="1 2" key="1">
    <citation type="submission" date="2018-08" db="EMBL/GenBank/DDBJ databases">
        <authorList>
            <person name="Khan S.A."/>
        </authorList>
    </citation>
    <scope>NUCLEOTIDE SEQUENCE [LARGE SCALE GENOMIC DNA]</scope>
    <source>
        <strain evidence="1 2">GTF-13</strain>
    </source>
</reference>
<dbReference type="InterPro" id="IPR006311">
    <property type="entry name" value="TAT_signal"/>
</dbReference>
<evidence type="ECO:0000313" key="2">
    <source>
        <dbReference type="Proteomes" id="UP000280792"/>
    </source>
</evidence>
<dbReference type="Proteomes" id="UP000280792">
    <property type="component" value="Unassembled WGS sequence"/>
</dbReference>
<sequence length="196" mass="21459">MTPFMRDGQATDPSRRRLLRSGLLGTLLLAGSGTLASLGGCSRQPPAATGLQRLRAEDQAFFAALYPVVLGSSLAPESARRDRQLAEAITSLDRFIAHISPALQEQLTQLLDLLHSSATRGLLTGVWGGWSSASDEQLNAFLLRWRDSSLATLRMGYSQLMQLMVMAWYLVPDSWPAVGYPGPPYQDQLITSPNHY</sequence>
<organism evidence="1 2">
    <name type="scientific">Aestuariirhabdus litorea</name>
    <dbReference type="NCBI Taxonomy" id="2528527"/>
    <lineage>
        <taxon>Bacteria</taxon>
        <taxon>Pseudomonadati</taxon>
        <taxon>Pseudomonadota</taxon>
        <taxon>Gammaproteobacteria</taxon>
        <taxon>Oceanospirillales</taxon>
        <taxon>Aestuariirhabdaceae</taxon>
        <taxon>Aestuariirhabdus</taxon>
    </lineage>
</organism>